<organism evidence="8 9">
    <name type="scientific">Orchesella cincta</name>
    <name type="common">Springtail</name>
    <name type="synonym">Podura cincta</name>
    <dbReference type="NCBI Taxonomy" id="48709"/>
    <lineage>
        <taxon>Eukaryota</taxon>
        <taxon>Metazoa</taxon>
        <taxon>Ecdysozoa</taxon>
        <taxon>Arthropoda</taxon>
        <taxon>Hexapoda</taxon>
        <taxon>Collembola</taxon>
        <taxon>Entomobryomorpha</taxon>
        <taxon>Entomobryoidea</taxon>
        <taxon>Orchesellidae</taxon>
        <taxon>Orchesellinae</taxon>
        <taxon>Orchesella</taxon>
    </lineage>
</organism>
<comment type="caution">
    <text evidence="8">The sequence shown here is derived from an EMBL/GenBank/DDBJ whole genome shotgun (WGS) entry which is preliminary data.</text>
</comment>
<evidence type="ECO:0000256" key="1">
    <source>
        <dbReference type="ARBA" id="ARBA00004123"/>
    </source>
</evidence>
<keyword evidence="3" id="KW-0677">Repeat</keyword>
<dbReference type="GO" id="GO:0005634">
    <property type="term" value="C:nucleus"/>
    <property type="evidence" value="ECO:0007669"/>
    <property type="project" value="UniProtKB-SubCell"/>
</dbReference>
<dbReference type="PROSITE" id="PS50102">
    <property type="entry name" value="RRM"/>
    <property type="match status" value="1"/>
</dbReference>
<reference evidence="8 9" key="1">
    <citation type="journal article" date="2016" name="Genome Biol. Evol.">
        <title>Gene Family Evolution Reflects Adaptation to Soil Environmental Stressors in the Genome of the Collembolan Orchesella cincta.</title>
        <authorList>
            <person name="Faddeeva-Vakhrusheva A."/>
            <person name="Derks M.F."/>
            <person name="Anvar S.Y."/>
            <person name="Agamennone V."/>
            <person name="Suring W."/>
            <person name="Smit S."/>
            <person name="van Straalen N.M."/>
            <person name="Roelofs D."/>
        </authorList>
    </citation>
    <scope>NUCLEOTIDE SEQUENCE [LARGE SCALE GENOMIC DNA]</scope>
    <source>
        <tissue evidence="8">Mixed pool</tissue>
    </source>
</reference>
<feature type="domain" description="RRM" evidence="7">
    <location>
        <begin position="4"/>
        <end position="77"/>
    </location>
</feature>
<evidence type="ECO:0000313" key="9">
    <source>
        <dbReference type="Proteomes" id="UP000094527"/>
    </source>
</evidence>
<evidence type="ECO:0000313" key="8">
    <source>
        <dbReference type="EMBL" id="ODN01360.1"/>
    </source>
</evidence>
<dbReference type="Gene3D" id="3.30.70.330">
    <property type="match status" value="1"/>
</dbReference>
<dbReference type="AlphaFoldDB" id="A0A1D2N7W3"/>
<evidence type="ECO:0000256" key="6">
    <source>
        <dbReference type="PROSITE-ProRule" id="PRU00176"/>
    </source>
</evidence>
<dbReference type="Proteomes" id="UP000094527">
    <property type="component" value="Unassembled WGS sequence"/>
</dbReference>
<evidence type="ECO:0000256" key="4">
    <source>
        <dbReference type="ARBA" id="ARBA00022884"/>
    </source>
</evidence>
<accession>A0A1D2N7W3</accession>
<evidence type="ECO:0000256" key="3">
    <source>
        <dbReference type="ARBA" id="ARBA00022737"/>
    </source>
</evidence>
<comment type="subcellular location">
    <subcellularLocation>
        <location evidence="1">Nucleus</location>
    </subcellularLocation>
</comment>
<dbReference type="InterPro" id="IPR050374">
    <property type="entry name" value="RRT5_SRSF_SR"/>
</dbReference>
<evidence type="ECO:0000259" key="7">
    <source>
        <dbReference type="PROSITE" id="PS50102"/>
    </source>
</evidence>
<dbReference type="STRING" id="48709.A0A1D2N7W3"/>
<dbReference type="GO" id="GO:0006397">
    <property type="term" value="P:mRNA processing"/>
    <property type="evidence" value="ECO:0007669"/>
    <property type="project" value="UniProtKB-KW"/>
</dbReference>
<keyword evidence="5" id="KW-0539">Nucleus</keyword>
<keyword evidence="4 6" id="KW-0694">RNA-binding</keyword>
<keyword evidence="9" id="KW-1185">Reference proteome</keyword>
<dbReference type="PANTHER" id="PTHR23003:SF62">
    <property type="entry name" value="SERINE_ARGININE (SR)-TYPE SHUTTLING MRNA BINDING PROTEIN NPL3"/>
    <property type="match status" value="1"/>
</dbReference>
<keyword evidence="2" id="KW-0507">mRNA processing</keyword>
<dbReference type="SUPFAM" id="SSF54928">
    <property type="entry name" value="RNA-binding domain, RBD"/>
    <property type="match status" value="1"/>
</dbReference>
<dbReference type="SMART" id="SM00360">
    <property type="entry name" value="RRM"/>
    <property type="match status" value="1"/>
</dbReference>
<dbReference type="PANTHER" id="PTHR23003">
    <property type="entry name" value="RNA RECOGNITION MOTIF RRM DOMAIN CONTAINING PROTEIN"/>
    <property type="match status" value="1"/>
</dbReference>
<dbReference type="OrthoDB" id="5970at2759"/>
<dbReference type="InterPro" id="IPR035979">
    <property type="entry name" value="RBD_domain_sf"/>
</dbReference>
<dbReference type="InterPro" id="IPR000504">
    <property type="entry name" value="RRM_dom"/>
</dbReference>
<dbReference type="GO" id="GO:0005737">
    <property type="term" value="C:cytoplasm"/>
    <property type="evidence" value="ECO:0007669"/>
    <property type="project" value="TreeGrafter"/>
</dbReference>
<dbReference type="EMBL" id="LJIJ01000157">
    <property type="protein sequence ID" value="ODN01360.1"/>
    <property type="molecule type" value="Genomic_DNA"/>
</dbReference>
<gene>
    <name evidence="8" type="ORF">Ocin01_05330</name>
</gene>
<name>A0A1D2N7W3_ORCCI</name>
<proteinExistence type="predicted"/>
<evidence type="ECO:0000256" key="5">
    <source>
        <dbReference type="ARBA" id="ARBA00023242"/>
    </source>
</evidence>
<dbReference type="GO" id="GO:0003729">
    <property type="term" value="F:mRNA binding"/>
    <property type="evidence" value="ECO:0007669"/>
    <property type="project" value="TreeGrafter"/>
</dbReference>
<protein>
    <submittedName>
        <fullName evidence="8">RNA-binding protein Rsf1</fullName>
    </submittedName>
</protein>
<dbReference type="InterPro" id="IPR012677">
    <property type="entry name" value="Nucleotide-bd_a/b_plait_sf"/>
</dbReference>
<dbReference type="Pfam" id="PF00076">
    <property type="entry name" value="RRM_1"/>
    <property type="match status" value="1"/>
</dbReference>
<evidence type="ECO:0000256" key="2">
    <source>
        <dbReference type="ARBA" id="ARBA00022664"/>
    </source>
</evidence>
<sequence length="80" mass="8990">MVNIRLYVGGISNEITREHLQDLFGKYGKSEHVWVSTKPPGFAFVKFETEADASDACDALNGEEFMDYKLRVEVTSSGTR</sequence>